<gene>
    <name evidence="6" type="ORF">B9T28_04765</name>
</gene>
<keyword evidence="4" id="KW-0804">Transcription</keyword>
<comment type="caution">
    <text evidence="6">The sequence shown here is derived from an EMBL/GenBank/DDBJ whole genome shotgun (WGS) entry which is preliminary data.</text>
</comment>
<evidence type="ECO:0000313" key="7">
    <source>
        <dbReference type="Proteomes" id="UP000242765"/>
    </source>
</evidence>
<organism evidence="6 7">
    <name type="scientific">Acinetobacter silvestris</name>
    <dbReference type="NCBI Taxonomy" id="1977882"/>
    <lineage>
        <taxon>Bacteria</taxon>
        <taxon>Pseudomonadati</taxon>
        <taxon>Pseudomonadota</taxon>
        <taxon>Gammaproteobacteria</taxon>
        <taxon>Moraxellales</taxon>
        <taxon>Moraxellaceae</taxon>
        <taxon>Acinetobacter</taxon>
    </lineage>
</organism>
<dbReference type="NCBIfam" id="NF002964">
    <property type="entry name" value="PRK03635.1"/>
    <property type="match status" value="1"/>
</dbReference>
<dbReference type="InterPro" id="IPR036388">
    <property type="entry name" value="WH-like_DNA-bd_sf"/>
</dbReference>
<dbReference type="Pfam" id="PF03466">
    <property type="entry name" value="LysR_substrate"/>
    <property type="match status" value="1"/>
</dbReference>
<accession>A0A1Y3CK89</accession>
<dbReference type="Proteomes" id="UP000242765">
    <property type="component" value="Unassembled WGS sequence"/>
</dbReference>
<dbReference type="InterPro" id="IPR017685">
    <property type="entry name" value="ArgP"/>
</dbReference>
<dbReference type="InterPro" id="IPR050176">
    <property type="entry name" value="LTTR"/>
</dbReference>
<evidence type="ECO:0000259" key="5">
    <source>
        <dbReference type="PROSITE" id="PS50931"/>
    </source>
</evidence>
<evidence type="ECO:0000256" key="4">
    <source>
        <dbReference type="ARBA" id="ARBA00023163"/>
    </source>
</evidence>
<protein>
    <recommendedName>
        <fullName evidence="5">HTH lysR-type domain-containing protein</fullName>
    </recommendedName>
</protein>
<evidence type="ECO:0000313" key="6">
    <source>
        <dbReference type="EMBL" id="OTG66563.1"/>
    </source>
</evidence>
<dbReference type="PANTHER" id="PTHR30579:SF2">
    <property type="entry name" value="HTH-TYPE TRANSCRIPTIONAL REGULATOR ARGP"/>
    <property type="match status" value="1"/>
</dbReference>
<keyword evidence="7" id="KW-1185">Reference proteome</keyword>
<dbReference type="SUPFAM" id="SSF46785">
    <property type="entry name" value="Winged helix' DNA-binding domain"/>
    <property type="match status" value="1"/>
</dbReference>
<proteinExistence type="inferred from homology"/>
<dbReference type="InterPro" id="IPR036390">
    <property type="entry name" value="WH_DNA-bd_sf"/>
</dbReference>
<reference evidence="6 7" key="1">
    <citation type="submission" date="2017-04" db="EMBL/GenBank/DDBJ databases">
        <title>High diversity of culturable Acinetobacter species in natural soil and water ecosystems.</title>
        <authorList>
            <person name="Nemec A."/>
            <person name="Radolfova-Krizova L."/>
        </authorList>
    </citation>
    <scope>NUCLEOTIDE SEQUENCE [LARGE SCALE GENOMIC DNA]</scope>
    <source>
        <strain evidence="6 7">ANC 4999</strain>
    </source>
</reference>
<dbReference type="InterPro" id="IPR000847">
    <property type="entry name" value="LysR_HTH_N"/>
</dbReference>
<feature type="domain" description="HTH lysR-type" evidence="5">
    <location>
        <begin position="8"/>
        <end position="58"/>
    </location>
</feature>
<dbReference type="NCBIfam" id="TIGR03298">
    <property type="entry name" value="argP"/>
    <property type="match status" value="1"/>
</dbReference>
<keyword evidence="2" id="KW-0805">Transcription regulation</keyword>
<evidence type="ECO:0000256" key="3">
    <source>
        <dbReference type="ARBA" id="ARBA00023125"/>
    </source>
</evidence>
<evidence type="ECO:0000256" key="1">
    <source>
        <dbReference type="ARBA" id="ARBA00009437"/>
    </source>
</evidence>
<dbReference type="RefSeq" id="WP_086202808.1">
    <property type="nucleotide sequence ID" value="NZ_NEGB01000002.1"/>
</dbReference>
<comment type="similarity">
    <text evidence="1">Belongs to the LysR transcriptional regulatory family.</text>
</comment>
<dbReference type="AlphaFoldDB" id="A0A1Y3CK89"/>
<keyword evidence="3" id="KW-0238">DNA-binding</keyword>
<dbReference type="NCBIfam" id="NF009888">
    <property type="entry name" value="PRK13348.1"/>
    <property type="match status" value="1"/>
</dbReference>
<dbReference type="PANTHER" id="PTHR30579">
    <property type="entry name" value="TRANSCRIPTIONAL REGULATOR"/>
    <property type="match status" value="1"/>
</dbReference>
<dbReference type="Pfam" id="PF00126">
    <property type="entry name" value="HTH_1"/>
    <property type="match status" value="1"/>
</dbReference>
<evidence type="ECO:0000256" key="2">
    <source>
        <dbReference type="ARBA" id="ARBA00023015"/>
    </source>
</evidence>
<dbReference type="PROSITE" id="PS50931">
    <property type="entry name" value="HTH_LYSR"/>
    <property type="match status" value="1"/>
</dbReference>
<dbReference type="Gene3D" id="1.10.10.10">
    <property type="entry name" value="Winged helix-like DNA-binding domain superfamily/Winged helix DNA-binding domain"/>
    <property type="match status" value="1"/>
</dbReference>
<sequence length="296" mass="33410">MLQSKQSEAFLAVAEMGSFELAAEKLCITASAVTLRVQSLEKSLGHILIIRERPCRVTHTGQELLQYLQHSRLMQQSLMQHLMGKTATSEFYKVTIASNADSLATWLLPALQEILLQQRIALELKIEDQTQTHTLLEAGLVNACISTENQAMKGCLAQPLGKMIYRMVATPEFCRTWFQQGINRASLKVAPAVIFNHKDHIHTEIMQKHFGLKPNTYPCHYIPSSTAFVEAIQLGLGFGMLPEFQIGNHLVTGELIEIIPEASTEIILYWHHWKRQSAQLEQLTCHILQKAQQTLN</sequence>
<dbReference type="GO" id="GO:0003700">
    <property type="term" value="F:DNA-binding transcription factor activity"/>
    <property type="evidence" value="ECO:0007669"/>
    <property type="project" value="InterPro"/>
</dbReference>
<dbReference type="OrthoDB" id="3252676at2"/>
<dbReference type="SUPFAM" id="SSF53850">
    <property type="entry name" value="Periplasmic binding protein-like II"/>
    <property type="match status" value="1"/>
</dbReference>
<dbReference type="InterPro" id="IPR005119">
    <property type="entry name" value="LysR_subst-bd"/>
</dbReference>
<dbReference type="Gene3D" id="3.40.190.290">
    <property type="match status" value="1"/>
</dbReference>
<name>A0A1Y3CK89_9GAMM</name>
<dbReference type="GO" id="GO:0003677">
    <property type="term" value="F:DNA binding"/>
    <property type="evidence" value="ECO:0007669"/>
    <property type="project" value="UniProtKB-KW"/>
</dbReference>
<dbReference type="EMBL" id="NEGB01000002">
    <property type="protein sequence ID" value="OTG66563.1"/>
    <property type="molecule type" value="Genomic_DNA"/>
</dbReference>